<name>A0A6V8MP48_9BACT</name>
<dbReference type="Proteomes" id="UP000556026">
    <property type="component" value="Unassembled WGS sequence"/>
</dbReference>
<evidence type="ECO:0000259" key="1">
    <source>
        <dbReference type="Pfam" id="PF10080"/>
    </source>
</evidence>
<dbReference type="EMBL" id="BLXX01000018">
    <property type="protein sequence ID" value="GFO61714.1"/>
    <property type="molecule type" value="Genomic_DNA"/>
</dbReference>
<sequence>MENKKNGVKFGLAIGAAVLALVTAAFGFSIPGMGKFEKVKPVNGVVTIPVAKVSDGNAHFYRISDGGKDLGFFIVKGSDGQLHTAFDACDVCFKEKKGYEQAGDQMKCKNCNQKFAINRIGAASGGGCNPSHLPARVDAKNVTINVADLKAGGRFF</sequence>
<dbReference type="Pfam" id="PF10080">
    <property type="entry name" value="FtrD-like"/>
    <property type="match status" value="1"/>
</dbReference>
<proteinExistence type="predicted"/>
<evidence type="ECO:0000313" key="3">
    <source>
        <dbReference type="Proteomes" id="UP000556026"/>
    </source>
</evidence>
<dbReference type="RefSeq" id="WP_183356501.1">
    <property type="nucleotide sequence ID" value="NZ_BLXX01000018.1"/>
</dbReference>
<evidence type="ECO:0000313" key="2">
    <source>
        <dbReference type="EMBL" id="GFO61714.1"/>
    </source>
</evidence>
<keyword evidence="3" id="KW-1185">Reference proteome</keyword>
<feature type="domain" description="Membrane iron-sulfur containing protein FtrD-like" evidence="1">
    <location>
        <begin position="53"/>
        <end position="156"/>
    </location>
</feature>
<gene>
    <name evidence="2" type="ORF">GMST_40390</name>
</gene>
<reference evidence="3" key="1">
    <citation type="submission" date="2020-06" db="EMBL/GenBank/DDBJ databases">
        <title>Draft genomic sequence of Geomonas sp. Red330.</title>
        <authorList>
            <person name="Itoh H."/>
            <person name="Zhenxing X."/>
            <person name="Ushijima N."/>
            <person name="Masuda Y."/>
            <person name="Shiratori Y."/>
            <person name="Senoo K."/>
        </authorList>
    </citation>
    <scope>NUCLEOTIDE SEQUENCE [LARGE SCALE GENOMIC DNA]</scope>
    <source>
        <strain evidence="3">Red330</strain>
    </source>
</reference>
<dbReference type="InterPro" id="IPR018758">
    <property type="entry name" value="FtrD-like"/>
</dbReference>
<accession>A0A6V8MP48</accession>
<organism evidence="2 3">
    <name type="scientific">Geomonas silvestris</name>
    <dbReference type="NCBI Taxonomy" id="2740184"/>
    <lineage>
        <taxon>Bacteria</taxon>
        <taxon>Pseudomonadati</taxon>
        <taxon>Thermodesulfobacteriota</taxon>
        <taxon>Desulfuromonadia</taxon>
        <taxon>Geobacterales</taxon>
        <taxon>Geobacteraceae</taxon>
        <taxon>Geomonas</taxon>
    </lineage>
</organism>
<dbReference type="AlphaFoldDB" id="A0A6V8MP48"/>
<protein>
    <recommendedName>
        <fullName evidence="1">Membrane iron-sulfur containing protein FtrD-like domain-containing protein</fullName>
    </recommendedName>
</protein>
<comment type="caution">
    <text evidence="2">The sequence shown here is derived from an EMBL/GenBank/DDBJ whole genome shotgun (WGS) entry which is preliminary data.</text>
</comment>